<name>A0A6M3IXB6_9ZZZZ</name>
<accession>A0A6M3IXB6</accession>
<evidence type="ECO:0000313" key="1">
    <source>
        <dbReference type="EMBL" id="QJA61651.1"/>
    </source>
</evidence>
<gene>
    <name evidence="2" type="ORF">MM415A01822_0008</name>
    <name evidence="1" type="ORF">MM415B00904_0019</name>
</gene>
<dbReference type="EMBL" id="MT142154">
    <property type="protein sequence ID" value="QJA75299.1"/>
    <property type="molecule type" value="Genomic_DNA"/>
</dbReference>
<protein>
    <submittedName>
        <fullName evidence="1">Uncharacterized protein</fullName>
    </submittedName>
</protein>
<dbReference type="AlphaFoldDB" id="A0A6M3IXB6"/>
<evidence type="ECO:0000313" key="2">
    <source>
        <dbReference type="EMBL" id="QJA75299.1"/>
    </source>
</evidence>
<reference evidence="1" key="1">
    <citation type="submission" date="2020-03" db="EMBL/GenBank/DDBJ databases">
        <title>The deep terrestrial virosphere.</title>
        <authorList>
            <person name="Holmfeldt K."/>
            <person name="Nilsson E."/>
            <person name="Simone D."/>
            <person name="Lopez-Fernandez M."/>
            <person name="Wu X."/>
            <person name="de Brujin I."/>
            <person name="Lundin D."/>
            <person name="Andersson A."/>
            <person name="Bertilsson S."/>
            <person name="Dopson M."/>
        </authorList>
    </citation>
    <scope>NUCLEOTIDE SEQUENCE</scope>
    <source>
        <strain evidence="2">MM415A01822</strain>
        <strain evidence="1">MM415B00904</strain>
    </source>
</reference>
<proteinExistence type="predicted"/>
<sequence>MGHLELVAIEKFAEKLKIDFPVLLHPKTFTDRLTNLQNEYTQKRIDLGVKEARFKFNKQADKEAANG</sequence>
<dbReference type="EMBL" id="MT141448">
    <property type="protein sequence ID" value="QJA61651.1"/>
    <property type="molecule type" value="Genomic_DNA"/>
</dbReference>
<organism evidence="1">
    <name type="scientific">viral metagenome</name>
    <dbReference type="NCBI Taxonomy" id="1070528"/>
    <lineage>
        <taxon>unclassified sequences</taxon>
        <taxon>metagenomes</taxon>
        <taxon>organismal metagenomes</taxon>
    </lineage>
</organism>